<dbReference type="NCBIfam" id="TIGR01554">
    <property type="entry name" value="major_cap_HK97"/>
    <property type="match status" value="1"/>
</dbReference>
<organism evidence="4 5">
    <name type="scientific">Bacillus amyloliquefaciens (strain ATCC 23350 / DSM 7 / BCRC 11601 / CCUG 28519 / NBRC 15535 / NRRL B-14393 / F)</name>
    <dbReference type="NCBI Taxonomy" id="692420"/>
    <lineage>
        <taxon>Bacteria</taxon>
        <taxon>Bacillati</taxon>
        <taxon>Bacillota</taxon>
        <taxon>Bacilli</taxon>
        <taxon>Bacillales</taxon>
        <taxon>Bacillaceae</taxon>
        <taxon>Bacillus</taxon>
        <taxon>Bacillus amyloliquefaciens group</taxon>
    </lineage>
</organism>
<dbReference type="RefSeq" id="WP_013353330.1">
    <property type="nucleotide sequence ID" value="NC_014551.1"/>
</dbReference>
<sequence length="397" mass="43931">MLKEKLIETRSLIATKRDEVNAKIDEAQAKADEGNLDEAKNLKDQVQALQKELTDLTAKLADLEEIAGLAKEETVKEEQKSNDGNGEQRSMKQETRDLLGEDKRSEEVRNFEKYLRSKGQYRDGVAMVDAEAVIPIDVITKPQQEPEDVVDLAAMINNINVKTGSGTYPVLANADTELIPVAELEKNPQLAKPKFTKVSWEVETYRGYLPISQEALDDAGVDLSAIVANYLQQIKRNTKNARVANVLRSFAKKTVSSTDDIKQIFNVDLKQAYNRDVVSSASAFQWLDTLKDKNGQYLLQQNISASSGKSLLSSKVSVVDDKVLGTKAGDAVMFIGDLKRAGLFVNRIDATAKWVDNDIYGQLLQIAVRFDVQQADPKAGYFVTVTPQVETTEPATA</sequence>
<reference evidence="5" key="2">
    <citation type="journal article" date="2011" name="J. Biotechnol.">
        <title>Genome sequence of B. amyloliquefaciens type strain DSM7(T) reveals differences to plant-associated B. amyloliquefaciens FZB42.</title>
        <authorList>
            <person name="Ruckert C."/>
            <person name="Blom J."/>
            <person name="Chen X."/>
            <person name="Reva O."/>
            <person name="Borriss R."/>
        </authorList>
    </citation>
    <scope>NUCLEOTIDE SEQUENCE [LARGE SCALE GENOMIC DNA]</scope>
    <source>
        <strain evidence="5">DSM 7</strain>
    </source>
</reference>
<evidence type="ECO:0000256" key="2">
    <source>
        <dbReference type="SAM" id="MobiDB-lite"/>
    </source>
</evidence>
<feature type="domain" description="Phage capsid-like C-terminal" evidence="3">
    <location>
        <begin position="133"/>
        <end position="379"/>
    </location>
</feature>
<dbReference type="InterPro" id="IPR054612">
    <property type="entry name" value="Phage_capsid-like_C"/>
</dbReference>
<feature type="compositionally biased region" description="Basic and acidic residues" evidence="2">
    <location>
        <begin position="72"/>
        <end position="81"/>
    </location>
</feature>
<dbReference type="AlphaFoldDB" id="A0A9P1JJC0"/>
<feature type="compositionally biased region" description="Basic and acidic residues" evidence="2">
    <location>
        <begin position="89"/>
        <end position="103"/>
    </location>
</feature>
<dbReference type="InterPro" id="IPR024455">
    <property type="entry name" value="Phage_capsid"/>
</dbReference>
<dbReference type="Proteomes" id="UP000006562">
    <property type="component" value="Chromosome"/>
</dbReference>
<evidence type="ECO:0000259" key="3">
    <source>
        <dbReference type="Pfam" id="PF05065"/>
    </source>
</evidence>
<feature type="region of interest" description="Disordered" evidence="2">
    <location>
        <begin position="72"/>
        <end position="103"/>
    </location>
</feature>
<gene>
    <name evidence="4" type="ordered locus">BAMF_2903</name>
</gene>
<proteinExistence type="predicted"/>
<dbReference type="Pfam" id="PF05065">
    <property type="entry name" value="Phage_capsid"/>
    <property type="match status" value="1"/>
</dbReference>
<reference evidence="4 5" key="1">
    <citation type="journal article" date="2011" name="Int. J. Syst. Evol. Microbiol.">
        <title>Relationship of Bacillus amyloliquefaciens clades associated with strains DSM 7T and FZB42T: a proposal for Bacillus amyloliquefaciens subsp. amyloliquefaciens subsp. nov. and Bacillus amyloliquefaciens subsp. plantarum subsp. nov. based on complete genome sequence comparisons.</title>
        <authorList>
            <person name="Borriss R."/>
            <person name="Chen X.H."/>
            <person name="Rueckert C."/>
            <person name="Blom J."/>
            <person name="Becker A."/>
            <person name="Baumgarth B."/>
            <person name="Fan B."/>
            <person name="Pukall R."/>
            <person name="Schumann P."/>
            <person name="Sproer C."/>
            <person name="Junge H."/>
            <person name="Vater J."/>
            <person name="Puhler A."/>
            <person name="Klenk H.P."/>
        </authorList>
    </citation>
    <scope>NUCLEOTIDE SEQUENCE [LARGE SCALE GENOMIC DNA]</scope>
    <source>
        <strain evidence="5">DSM 7</strain>
    </source>
</reference>
<comment type="subcellular location">
    <subcellularLocation>
        <location evidence="1">Virion</location>
    </subcellularLocation>
</comment>
<evidence type="ECO:0000256" key="1">
    <source>
        <dbReference type="ARBA" id="ARBA00004328"/>
    </source>
</evidence>
<accession>A0A9P1JJC0</accession>
<protein>
    <submittedName>
        <fullName evidence="4">Phage major capsid protein, HK97</fullName>
    </submittedName>
</protein>
<keyword evidence="5" id="KW-1185">Reference proteome</keyword>
<name>A0A9P1JJC0_BACAS</name>
<dbReference type="EMBL" id="FN597644">
    <property type="protein sequence ID" value="CBI44029.1"/>
    <property type="molecule type" value="Genomic_DNA"/>
</dbReference>
<dbReference type="KEGG" id="bao:BAMF_2903"/>
<evidence type="ECO:0000313" key="4">
    <source>
        <dbReference type="EMBL" id="CBI44029.1"/>
    </source>
</evidence>
<dbReference type="SUPFAM" id="SSF56563">
    <property type="entry name" value="Major capsid protein gp5"/>
    <property type="match status" value="1"/>
</dbReference>
<evidence type="ECO:0000313" key="5">
    <source>
        <dbReference type="Proteomes" id="UP000006562"/>
    </source>
</evidence>